<feature type="transmembrane region" description="Helical" evidence="9">
    <location>
        <begin position="476"/>
        <end position="497"/>
    </location>
</feature>
<feature type="transmembrane region" description="Helical" evidence="9">
    <location>
        <begin position="96"/>
        <end position="115"/>
    </location>
</feature>
<dbReference type="PANTHER" id="PTHR47019:SF1">
    <property type="entry name" value="LIPID II FLIPPASE MURJ"/>
    <property type="match status" value="1"/>
</dbReference>
<feature type="compositionally biased region" description="Low complexity" evidence="8">
    <location>
        <begin position="27"/>
        <end position="36"/>
    </location>
</feature>
<feature type="transmembrane region" description="Helical" evidence="9">
    <location>
        <begin position="383"/>
        <end position="405"/>
    </location>
</feature>
<dbReference type="PANTHER" id="PTHR47019">
    <property type="entry name" value="LIPID II FLIPPASE MURJ"/>
    <property type="match status" value="1"/>
</dbReference>
<evidence type="ECO:0000256" key="8">
    <source>
        <dbReference type="SAM" id="MobiDB-lite"/>
    </source>
</evidence>
<name>A0A6J4J5B5_9MICC</name>
<dbReference type="RefSeq" id="WP_294569868.1">
    <property type="nucleotide sequence ID" value="NZ_CADCTE010000175.1"/>
</dbReference>
<dbReference type="EMBL" id="CADCTE010000175">
    <property type="protein sequence ID" value="CAA9271145.1"/>
    <property type="molecule type" value="Genomic_DNA"/>
</dbReference>
<dbReference type="InterPro" id="IPR051050">
    <property type="entry name" value="Lipid_II_flippase_MurJ/MviN"/>
</dbReference>
<dbReference type="Pfam" id="PF03023">
    <property type="entry name" value="MurJ"/>
    <property type="match status" value="1"/>
</dbReference>
<accession>A0A6J4J5B5</accession>
<evidence type="ECO:0000256" key="7">
    <source>
        <dbReference type="ARBA" id="ARBA00023136"/>
    </source>
</evidence>
<evidence type="ECO:0000256" key="6">
    <source>
        <dbReference type="ARBA" id="ARBA00022989"/>
    </source>
</evidence>
<evidence type="ECO:0000256" key="9">
    <source>
        <dbReference type="SAM" id="Phobius"/>
    </source>
</evidence>
<gene>
    <name evidence="10" type="ORF">AVDCRST_MAG83-3276</name>
</gene>
<feature type="transmembrane region" description="Helical" evidence="9">
    <location>
        <begin position="127"/>
        <end position="153"/>
    </location>
</feature>
<evidence type="ECO:0000256" key="2">
    <source>
        <dbReference type="ARBA" id="ARBA00022475"/>
    </source>
</evidence>
<dbReference type="NCBIfam" id="TIGR01695">
    <property type="entry name" value="murJ_mviN"/>
    <property type="match status" value="1"/>
</dbReference>
<feature type="region of interest" description="Disordered" evidence="8">
    <location>
        <begin position="26"/>
        <end position="48"/>
    </location>
</feature>
<feature type="transmembrane region" description="Helical" evidence="9">
    <location>
        <begin position="517"/>
        <end position="536"/>
    </location>
</feature>
<keyword evidence="7 9" id="KW-0472">Membrane</keyword>
<keyword evidence="4" id="KW-0133">Cell shape</keyword>
<evidence type="ECO:0000256" key="4">
    <source>
        <dbReference type="ARBA" id="ARBA00022960"/>
    </source>
</evidence>
<dbReference type="GO" id="GO:0015648">
    <property type="term" value="F:lipid-linked peptidoglycan transporter activity"/>
    <property type="evidence" value="ECO:0007669"/>
    <property type="project" value="TreeGrafter"/>
</dbReference>
<keyword evidence="2" id="KW-1003">Cell membrane</keyword>
<feature type="transmembrane region" description="Helical" evidence="9">
    <location>
        <begin position="452"/>
        <end position="470"/>
    </location>
</feature>
<feature type="transmembrane region" description="Helical" evidence="9">
    <location>
        <begin position="242"/>
        <end position="263"/>
    </location>
</feature>
<feature type="transmembrane region" description="Helical" evidence="9">
    <location>
        <begin position="200"/>
        <end position="222"/>
    </location>
</feature>
<evidence type="ECO:0000256" key="1">
    <source>
        <dbReference type="ARBA" id="ARBA00004651"/>
    </source>
</evidence>
<comment type="subcellular location">
    <subcellularLocation>
        <location evidence="1">Cell membrane</location>
        <topology evidence="1">Multi-pass membrane protein</topology>
    </subcellularLocation>
</comment>
<evidence type="ECO:0000313" key="10">
    <source>
        <dbReference type="EMBL" id="CAA9271145.1"/>
    </source>
</evidence>
<dbReference type="GO" id="GO:0009252">
    <property type="term" value="P:peptidoglycan biosynthetic process"/>
    <property type="evidence" value="ECO:0007669"/>
    <property type="project" value="UniProtKB-KW"/>
</dbReference>
<feature type="transmembrane region" description="Helical" evidence="9">
    <location>
        <begin position="165"/>
        <end position="188"/>
    </location>
</feature>
<dbReference type="GO" id="GO:0005886">
    <property type="term" value="C:plasma membrane"/>
    <property type="evidence" value="ECO:0007669"/>
    <property type="project" value="UniProtKB-SubCell"/>
</dbReference>
<dbReference type="AlphaFoldDB" id="A0A6J4J5B5"/>
<evidence type="ECO:0000256" key="5">
    <source>
        <dbReference type="ARBA" id="ARBA00022984"/>
    </source>
</evidence>
<reference evidence="10" key="1">
    <citation type="submission" date="2020-02" db="EMBL/GenBank/DDBJ databases">
        <authorList>
            <person name="Meier V. D."/>
        </authorList>
    </citation>
    <scope>NUCLEOTIDE SEQUENCE</scope>
    <source>
        <strain evidence="10">AVDCRST_MAG83</strain>
    </source>
</reference>
<sequence>MSESNTASIPVQDTGVLAGRTQRHPEGAAAGRNGAAAPGGSGPAEDTTARSSAIMAAGTLVSRLLGLIRVALLATAIGTLGQVSDLFPAANNLPNFIYLMVAGGVFNAVLVPQIIKASRKEDRGADYISRLITLAACGLLVLTVLATLAAPFIADLVSNVSGARLALVTTFAYWCLPQIFFYGLYAIIGQVLNANGSFGPYTWAPVVNNVISIGFLTAFIVVLGPESTAGHTPENWTLTHTLLLAGGTTFGIVVQALVLFLPLRKLGLGLSPRFGWRGVGFGQTGKLASVTIITMLVGNGLYLVNQWVATIATEARADYANRTPPQPIAGLANLEIGSLVYVLPHSVIAVSLATVLFNQLAAAHADHNLAALRDTLSRGLRTIGVATVFGAAALLTLAVPLGMLFSGGSQASGAINAVIIALLALGAPFLSANFFLNRVFYAREDVVTPLKIQLILSVLGVALALTAGAFRPDLIVPMLAVGYSVGNVVAVAVTHFFLRRTIGRYGAGHIFDVHVRLTLAGIAAAVGGSALLWLAGAYRPDGFVWQSVLHSTAVLIVGGTVMVLIYLAALKALKVSELSEFLSPLLARFKR</sequence>
<feature type="transmembrane region" description="Helical" evidence="9">
    <location>
        <begin position="417"/>
        <end position="440"/>
    </location>
</feature>
<organism evidence="10">
    <name type="scientific">uncultured Arthrobacter sp</name>
    <dbReference type="NCBI Taxonomy" id="114050"/>
    <lineage>
        <taxon>Bacteria</taxon>
        <taxon>Bacillati</taxon>
        <taxon>Actinomycetota</taxon>
        <taxon>Actinomycetes</taxon>
        <taxon>Micrococcales</taxon>
        <taxon>Micrococcaceae</taxon>
        <taxon>Arthrobacter</taxon>
        <taxon>environmental samples</taxon>
    </lineage>
</organism>
<evidence type="ECO:0000256" key="3">
    <source>
        <dbReference type="ARBA" id="ARBA00022692"/>
    </source>
</evidence>
<feature type="transmembrane region" description="Helical" evidence="9">
    <location>
        <begin position="284"/>
        <end position="304"/>
    </location>
</feature>
<dbReference type="GO" id="GO:0008360">
    <property type="term" value="P:regulation of cell shape"/>
    <property type="evidence" value="ECO:0007669"/>
    <property type="project" value="UniProtKB-KW"/>
</dbReference>
<feature type="transmembrane region" description="Helical" evidence="9">
    <location>
        <begin position="548"/>
        <end position="569"/>
    </location>
</feature>
<feature type="transmembrane region" description="Helical" evidence="9">
    <location>
        <begin position="339"/>
        <end position="362"/>
    </location>
</feature>
<dbReference type="GO" id="GO:0034204">
    <property type="term" value="P:lipid translocation"/>
    <property type="evidence" value="ECO:0007669"/>
    <property type="project" value="TreeGrafter"/>
</dbReference>
<protein>
    <submittedName>
        <fullName evidence="10">Proposed peptidoglycan lipid II flippase MurJ</fullName>
    </submittedName>
</protein>
<keyword evidence="3 9" id="KW-0812">Transmembrane</keyword>
<feature type="transmembrane region" description="Helical" evidence="9">
    <location>
        <begin position="64"/>
        <end position="84"/>
    </location>
</feature>
<dbReference type="PRINTS" id="PR01806">
    <property type="entry name" value="VIRFACTRMVIN"/>
</dbReference>
<keyword evidence="5" id="KW-0573">Peptidoglycan synthesis</keyword>
<keyword evidence="6 9" id="KW-1133">Transmembrane helix</keyword>
<dbReference type="InterPro" id="IPR004268">
    <property type="entry name" value="MurJ"/>
</dbReference>
<proteinExistence type="predicted"/>